<comment type="cofactor">
    <cofactor evidence="1">
        <name>siroheme</name>
        <dbReference type="ChEBI" id="CHEBI:60052"/>
    </cofactor>
</comment>
<keyword evidence="6" id="KW-0479">Metal-binding</keyword>
<proteinExistence type="inferred from homology"/>
<feature type="region of interest" description="Disordered" evidence="10">
    <location>
        <begin position="319"/>
        <end position="352"/>
    </location>
</feature>
<keyword evidence="14" id="KW-1185">Reference proteome</keyword>
<evidence type="ECO:0000256" key="10">
    <source>
        <dbReference type="SAM" id="MobiDB-lite"/>
    </source>
</evidence>
<comment type="similarity">
    <text evidence="4">Belongs to the nitrite and sulfite reductase 4Fe-4S domain family.</text>
</comment>
<evidence type="ECO:0000313" key="13">
    <source>
        <dbReference type="EMBL" id="MBD8063760.1"/>
    </source>
</evidence>
<keyword evidence="7" id="KW-0560">Oxidoreductase</keyword>
<dbReference type="InterPro" id="IPR036188">
    <property type="entry name" value="FAD/NAD-bd_sf"/>
</dbReference>
<dbReference type="InterPro" id="IPR041854">
    <property type="entry name" value="BFD-like_2Fe2S-bd_dom_sf"/>
</dbReference>
<comment type="cofactor">
    <cofactor evidence="2">
        <name>[4Fe-4S] cluster</name>
        <dbReference type="ChEBI" id="CHEBI:49883"/>
    </cofactor>
</comment>
<reference evidence="13 14" key="1">
    <citation type="submission" date="2020-08" db="EMBL/GenBank/DDBJ databases">
        <title>A Genomic Blueprint of the Chicken Gut Microbiome.</title>
        <authorList>
            <person name="Gilroy R."/>
            <person name="Ravi A."/>
            <person name="Getino M."/>
            <person name="Pursley I."/>
            <person name="Horton D.L."/>
            <person name="Alikhan N.-F."/>
            <person name="Baker D."/>
            <person name="Gharbi K."/>
            <person name="Hall N."/>
            <person name="Watson M."/>
            <person name="Adriaenssens E.M."/>
            <person name="Foster-Nyarko E."/>
            <person name="Jarju S."/>
            <person name="Secka A."/>
            <person name="Antonio M."/>
            <person name="Oren A."/>
            <person name="Chaudhuri R."/>
            <person name="La Ragione R.M."/>
            <person name="Hildebrand F."/>
            <person name="Pallen M.J."/>
        </authorList>
    </citation>
    <scope>NUCLEOTIDE SEQUENCE [LARGE SCALE GENOMIC DNA]</scope>
    <source>
        <strain evidence="13 14">Sa1BUA1</strain>
    </source>
</reference>
<evidence type="ECO:0000259" key="12">
    <source>
        <dbReference type="Pfam" id="PF07992"/>
    </source>
</evidence>
<dbReference type="Gene3D" id="3.50.50.60">
    <property type="entry name" value="FAD/NAD(P)-binding domain"/>
    <property type="match status" value="2"/>
</dbReference>
<name>A0ABR8Z601_9MICO</name>
<keyword evidence="8" id="KW-0408">Iron</keyword>
<evidence type="ECO:0000256" key="3">
    <source>
        <dbReference type="ARBA" id="ARBA00005096"/>
    </source>
</evidence>
<keyword evidence="9" id="KW-0411">Iron-sulfur</keyword>
<dbReference type="SUPFAM" id="SSF51905">
    <property type="entry name" value="FAD/NAD(P)-binding domain"/>
    <property type="match status" value="2"/>
</dbReference>
<dbReference type="InterPro" id="IPR052034">
    <property type="entry name" value="NasD-like"/>
</dbReference>
<evidence type="ECO:0000256" key="9">
    <source>
        <dbReference type="ARBA" id="ARBA00023014"/>
    </source>
</evidence>
<dbReference type="Proteomes" id="UP000661894">
    <property type="component" value="Unassembled WGS sequence"/>
</dbReference>
<dbReference type="Pfam" id="PF04324">
    <property type="entry name" value="Fer2_BFD"/>
    <property type="match status" value="1"/>
</dbReference>
<comment type="pathway">
    <text evidence="3">Nitrogen metabolism; nitrate reduction (assimilation).</text>
</comment>
<sequence>MVGSRFANDLVACLSDDEVSAVEITVLGAEEYEPYNRVLLSEVVAGKVDLAAIGLPGADDDRVTVRRGTEAIAIDRSARRVITADGAYPYDAVVLATGAAARVPDICGITDQAGGLPRGAHVLRTLDDARGIVAASVNARHAVVIGAGVLGLEVACGLAYRGVPVSVVHGGASPMDRQLGTDAGRVVEASLARLGVHTWTDARTERVRTDRHGRVCGVELRTPDDAADVPSSGAAGGANLVDIEADLVVLACGATPETGLARAAGLAVGRGVVVGDDLASPDDARVFAIGDCAEPPEGGTGLIAQGWDQSRRLAAALASAVRPREDAPVGGSTATGRLPDHRPAGTGEGDRPSMALRLATSAVVRPVAPEPEPGTPAGGAPARAAVTGVDVVRVKAVGLEIVTMGVSGAARAPEHRALTLSDPASGRHVEVVVADGRLVGATCVGAADVGADLTATYTRRVPVPADPAHLLLRPVAPPPVQAATPTQMPDQTTVCQCNGVTKGDLVACWHDGARSVADLARGTRATTGCGGCRDVVCGIADWLAAADPSDDGVRDTAASGTAGRPVLSPHPQRS</sequence>
<dbReference type="PANTHER" id="PTHR43809:SF1">
    <property type="entry name" value="NITRITE REDUCTASE (NADH) LARGE SUBUNIT"/>
    <property type="match status" value="1"/>
</dbReference>
<evidence type="ECO:0000256" key="2">
    <source>
        <dbReference type="ARBA" id="ARBA00001966"/>
    </source>
</evidence>
<organism evidence="13 14">
    <name type="scientific">Oceanitalea stevensii</name>
    <dbReference type="NCBI Taxonomy" id="2763072"/>
    <lineage>
        <taxon>Bacteria</taxon>
        <taxon>Bacillati</taxon>
        <taxon>Actinomycetota</taxon>
        <taxon>Actinomycetes</taxon>
        <taxon>Micrococcales</taxon>
        <taxon>Bogoriellaceae</taxon>
        <taxon>Georgenia</taxon>
    </lineage>
</organism>
<dbReference type="Gene3D" id="1.10.10.1100">
    <property type="entry name" value="BFD-like [2Fe-2S]-binding domain"/>
    <property type="match status" value="1"/>
</dbReference>
<evidence type="ECO:0000256" key="5">
    <source>
        <dbReference type="ARBA" id="ARBA00022617"/>
    </source>
</evidence>
<evidence type="ECO:0000256" key="1">
    <source>
        <dbReference type="ARBA" id="ARBA00001929"/>
    </source>
</evidence>
<dbReference type="EMBL" id="JACSPO010000017">
    <property type="protein sequence ID" value="MBD8063760.1"/>
    <property type="molecule type" value="Genomic_DNA"/>
</dbReference>
<evidence type="ECO:0000256" key="8">
    <source>
        <dbReference type="ARBA" id="ARBA00023004"/>
    </source>
</evidence>
<accession>A0ABR8Z601</accession>
<evidence type="ECO:0000256" key="4">
    <source>
        <dbReference type="ARBA" id="ARBA00010429"/>
    </source>
</evidence>
<protein>
    <submittedName>
        <fullName evidence="13">NAD(P)/FAD-dependent oxidoreductase</fullName>
    </submittedName>
</protein>
<evidence type="ECO:0000313" key="14">
    <source>
        <dbReference type="Proteomes" id="UP000661894"/>
    </source>
</evidence>
<evidence type="ECO:0000259" key="11">
    <source>
        <dbReference type="Pfam" id="PF04324"/>
    </source>
</evidence>
<dbReference type="PANTHER" id="PTHR43809">
    <property type="entry name" value="NITRITE REDUCTASE (NADH) LARGE SUBUNIT"/>
    <property type="match status" value="1"/>
</dbReference>
<comment type="caution">
    <text evidence="13">The sequence shown here is derived from an EMBL/GenBank/DDBJ whole genome shotgun (WGS) entry which is preliminary data.</text>
</comment>
<gene>
    <name evidence="13" type="ORF">H9624_15690</name>
</gene>
<dbReference type="InterPro" id="IPR023753">
    <property type="entry name" value="FAD/NAD-binding_dom"/>
</dbReference>
<feature type="domain" description="BFD-like [2Fe-2S]-binding" evidence="11">
    <location>
        <begin position="494"/>
        <end position="535"/>
    </location>
</feature>
<feature type="domain" description="FAD/NAD(P)-binding" evidence="12">
    <location>
        <begin position="21"/>
        <end position="297"/>
    </location>
</feature>
<feature type="compositionally biased region" description="Basic and acidic residues" evidence="10">
    <location>
        <begin position="338"/>
        <end position="351"/>
    </location>
</feature>
<dbReference type="InterPro" id="IPR007419">
    <property type="entry name" value="BFD-like_2Fe2S-bd_dom"/>
</dbReference>
<feature type="region of interest" description="Disordered" evidence="10">
    <location>
        <begin position="548"/>
        <end position="574"/>
    </location>
</feature>
<evidence type="ECO:0000256" key="6">
    <source>
        <dbReference type="ARBA" id="ARBA00022723"/>
    </source>
</evidence>
<evidence type="ECO:0000256" key="7">
    <source>
        <dbReference type="ARBA" id="ARBA00023002"/>
    </source>
</evidence>
<dbReference type="PRINTS" id="PR00368">
    <property type="entry name" value="FADPNR"/>
</dbReference>
<dbReference type="Pfam" id="PF07992">
    <property type="entry name" value="Pyr_redox_2"/>
    <property type="match status" value="1"/>
</dbReference>
<keyword evidence="5" id="KW-0349">Heme</keyword>